<dbReference type="RefSeq" id="WP_012138882.1">
    <property type="nucleotide sequence ID" value="NZ_KE007326.1"/>
</dbReference>
<evidence type="ECO:0000256" key="5">
    <source>
        <dbReference type="ARBA" id="ARBA00022840"/>
    </source>
</evidence>
<dbReference type="NCBIfam" id="NF004281">
    <property type="entry name" value="PRK05690.1"/>
    <property type="match status" value="1"/>
</dbReference>
<evidence type="ECO:0000256" key="10">
    <source>
        <dbReference type="ARBA" id="ARBA00073635"/>
    </source>
</evidence>
<dbReference type="GO" id="GO:0061605">
    <property type="term" value="F:molybdopterin-synthase adenylyltransferase activity"/>
    <property type="evidence" value="ECO:0007669"/>
    <property type="project" value="UniProtKB-EC"/>
</dbReference>
<evidence type="ECO:0000256" key="9">
    <source>
        <dbReference type="ARBA" id="ARBA00066884"/>
    </source>
</evidence>
<dbReference type="Pfam" id="PF00899">
    <property type="entry name" value="ThiF"/>
    <property type="match status" value="1"/>
</dbReference>
<keyword evidence="3" id="KW-0808">Transferase</keyword>
<evidence type="ECO:0000313" key="16">
    <source>
        <dbReference type="Proteomes" id="UP000016540"/>
    </source>
</evidence>
<comment type="similarity">
    <text evidence="2">Belongs to the HesA/MoeB/ThiF family.</text>
</comment>
<evidence type="ECO:0000256" key="8">
    <source>
        <dbReference type="ARBA" id="ARBA00063809"/>
    </source>
</evidence>
<sequence>MLSDEELMRYSRQILMPSFDIAGQETLKSARVLVVGAGGLGCPVALYLGAAGVGHLTLVDDDAIEVANLQRQIAFSQDQLEAAKAESLADRVRQINPLVSVEAIAHRLESDELVRQVSEASLVVDCTDNFNTRFALNRACVAAKVPLVSGAAIRGEGQLSVYDSRDPESPCYHCLYPEQGNEDLSCSEAGVIGPLVGMIGASQAMEAVKVISGVGKPLVGRLLILDAWRMKWREMKLARDPGCPVCSGT</sequence>
<reference evidence="15 16" key="1">
    <citation type="journal article" date="2013" name="Genome Announc.">
        <title>Draft Genome Sequence of the Moderately Halophilic Bacterium Marinobacter lipolyticus Strain SM19.</title>
        <authorList>
            <person name="Papke R.T."/>
            <person name="de la Haba R.R."/>
            <person name="Infante-Dominguez C."/>
            <person name="Perez D."/>
            <person name="Sanchez-Porro C."/>
            <person name="Lapierre P."/>
            <person name="Ventosa A."/>
        </authorList>
    </citation>
    <scope>NUCLEOTIDE SEQUENCE [LARGE SCALE GENOMIC DNA]</scope>
    <source>
        <strain evidence="15 16">SM19</strain>
    </source>
</reference>
<dbReference type="SUPFAM" id="SSF69572">
    <property type="entry name" value="Activating enzymes of the ubiquitin-like proteins"/>
    <property type="match status" value="1"/>
</dbReference>
<evidence type="ECO:0000256" key="13">
    <source>
        <dbReference type="ARBA" id="ARBA00078531"/>
    </source>
</evidence>
<dbReference type="EMBL" id="ASAD01000015">
    <property type="protein sequence ID" value="EON91525.1"/>
    <property type="molecule type" value="Genomic_DNA"/>
</dbReference>
<dbReference type="eggNOG" id="COG0476">
    <property type="taxonomic scope" value="Bacteria"/>
</dbReference>
<accession>R8AYT8</accession>
<comment type="function">
    <text evidence="7">Catalyzes the adenylation by ATP of the carboxyl group of the C-terminal glycine of sulfur carrier protein MoaD.</text>
</comment>
<dbReference type="PATRIC" id="fig|1318628.3.peg.2759"/>
<dbReference type="CDD" id="cd00757">
    <property type="entry name" value="ThiF_MoeB_HesA_family"/>
    <property type="match status" value="1"/>
</dbReference>
<evidence type="ECO:0000256" key="12">
    <source>
        <dbReference type="ARBA" id="ARBA00075328"/>
    </source>
</evidence>
<organism evidence="15 16">
    <name type="scientific">Marinobacter lipolyticus SM19</name>
    <dbReference type="NCBI Taxonomy" id="1318628"/>
    <lineage>
        <taxon>Bacteria</taxon>
        <taxon>Pseudomonadati</taxon>
        <taxon>Pseudomonadota</taxon>
        <taxon>Gammaproteobacteria</taxon>
        <taxon>Pseudomonadales</taxon>
        <taxon>Marinobacteraceae</taxon>
        <taxon>Marinobacter</taxon>
    </lineage>
</organism>
<dbReference type="GO" id="GO:0005829">
    <property type="term" value="C:cytosol"/>
    <property type="evidence" value="ECO:0007669"/>
    <property type="project" value="TreeGrafter"/>
</dbReference>
<evidence type="ECO:0000256" key="4">
    <source>
        <dbReference type="ARBA" id="ARBA00022741"/>
    </source>
</evidence>
<feature type="domain" description="THIF-type NAD/FAD binding fold" evidence="14">
    <location>
        <begin position="10"/>
        <end position="245"/>
    </location>
</feature>
<dbReference type="InterPro" id="IPR045886">
    <property type="entry name" value="ThiF/MoeB/HesA"/>
</dbReference>
<dbReference type="PANTHER" id="PTHR10953:SF102">
    <property type="entry name" value="ADENYLYLTRANSFERASE AND SULFURTRANSFERASE MOCS3"/>
    <property type="match status" value="1"/>
</dbReference>
<gene>
    <name evidence="15" type="ORF">MARLIPOL_13804</name>
</gene>
<comment type="pathway">
    <text evidence="1">Cofactor biosynthesis; molybdopterin biosynthesis.</text>
</comment>
<dbReference type="InterPro" id="IPR035985">
    <property type="entry name" value="Ubiquitin-activating_enz"/>
</dbReference>
<keyword evidence="5" id="KW-0067">ATP-binding</keyword>
<comment type="catalytic activity">
    <reaction evidence="6">
        <text>[molybdopterin-synthase sulfur-carrier protein]-C-terminal Gly-Gly + ATP + H(+) = [molybdopterin-synthase sulfur-carrier protein]-C-terminal Gly-Gly-AMP + diphosphate</text>
        <dbReference type="Rhea" id="RHEA:43616"/>
        <dbReference type="Rhea" id="RHEA-COMP:12159"/>
        <dbReference type="Rhea" id="RHEA-COMP:12202"/>
        <dbReference type="ChEBI" id="CHEBI:15378"/>
        <dbReference type="ChEBI" id="CHEBI:30616"/>
        <dbReference type="ChEBI" id="CHEBI:33019"/>
        <dbReference type="ChEBI" id="CHEBI:90618"/>
        <dbReference type="ChEBI" id="CHEBI:90778"/>
        <dbReference type="EC" id="2.7.7.80"/>
    </reaction>
</comment>
<dbReference type="OrthoDB" id="9804286at2"/>
<dbReference type="AlphaFoldDB" id="R8AYT8"/>
<evidence type="ECO:0000256" key="11">
    <source>
        <dbReference type="ARBA" id="ARBA00075110"/>
    </source>
</evidence>
<dbReference type="GO" id="GO:0005524">
    <property type="term" value="F:ATP binding"/>
    <property type="evidence" value="ECO:0007669"/>
    <property type="project" value="UniProtKB-KW"/>
</dbReference>
<keyword evidence="16" id="KW-1185">Reference proteome</keyword>
<proteinExistence type="inferred from homology"/>
<evidence type="ECO:0000313" key="15">
    <source>
        <dbReference type="EMBL" id="EON91525.1"/>
    </source>
</evidence>
<dbReference type="FunFam" id="3.40.50.720:FF:000033">
    <property type="entry name" value="Adenylyltransferase and sulfurtransferase MOCS3"/>
    <property type="match status" value="1"/>
</dbReference>
<comment type="subunit">
    <text evidence="8">Homodimer. Forms a stable heterotetrameric complex of 2 MoeB and 2 MoaD during adenylation of MoaD.</text>
</comment>
<dbReference type="GO" id="GO:0008146">
    <property type="term" value="F:sulfotransferase activity"/>
    <property type="evidence" value="ECO:0007669"/>
    <property type="project" value="TreeGrafter"/>
</dbReference>
<evidence type="ECO:0000256" key="6">
    <source>
        <dbReference type="ARBA" id="ARBA00052218"/>
    </source>
</evidence>
<dbReference type="Proteomes" id="UP000016540">
    <property type="component" value="Unassembled WGS sequence"/>
</dbReference>
<evidence type="ECO:0000256" key="1">
    <source>
        <dbReference type="ARBA" id="ARBA00005046"/>
    </source>
</evidence>
<dbReference type="GO" id="GO:0008641">
    <property type="term" value="F:ubiquitin-like modifier activating enzyme activity"/>
    <property type="evidence" value="ECO:0007669"/>
    <property type="project" value="InterPro"/>
</dbReference>
<protein>
    <recommendedName>
        <fullName evidence="10">Molybdopterin-synthase adenylyltransferase</fullName>
        <ecNumber evidence="9">2.7.7.80</ecNumber>
    </recommendedName>
    <alternativeName>
        <fullName evidence="13">MoaD protein adenylase</fullName>
    </alternativeName>
    <alternativeName>
        <fullName evidence="11">Molybdopterin-converting factor subunit 1 adenylase</fullName>
    </alternativeName>
    <alternativeName>
        <fullName evidence="12">Sulfur carrier protein MoaD adenylyltransferase</fullName>
    </alternativeName>
</protein>
<name>R8AYT8_9GAMM</name>
<dbReference type="PANTHER" id="PTHR10953">
    <property type="entry name" value="UBIQUITIN-ACTIVATING ENZYME E1"/>
    <property type="match status" value="1"/>
</dbReference>
<dbReference type="STRING" id="1318628.MARLIPOL_13804"/>
<dbReference type="HOGENOM" id="CLU_013325_10_3_6"/>
<evidence type="ECO:0000259" key="14">
    <source>
        <dbReference type="Pfam" id="PF00899"/>
    </source>
</evidence>
<evidence type="ECO:0000256" key="3">
    <source>
        <dbReference type="ARBA" id="ARBA00022679"/>
    </source>
</evidence>
<dbReference type="InterPro" id="IPR000594">
    <property type="entry name" value="ThiF_NAD_FAD-bd"/>
</dbReference>
<evidence type="ECO:0000256" key="2">
    <source>
        <dbReference type="ARBA" id="ARBA00009919"/>
    </source>
</evidence>
<evidence type="ECO:0000256" key="7">
    <source>
        <dbReference type="ARBA" id="ARBA00055169"/>
    </source>
</evidence>
<dbReference type="EC" id="2.7.7.80" evidence="9"/>
<dbReference type="GO" id="GO:0004792">
    <property type="term" value="F:thiosulfate-cyanide sulfurtransferase activity"/>
    <property type="evidence" value="ECO:0007669"/>
    <property type="project" value="TreeGrafter"/>
</dbReference>
<keyword evidence="4" id="KW-0547">Nucleotide-binding</keyword>
<dbReference type="Gene3D" id="3.40.50.720">
    <property type="entry name" value="NAD(P)-binding Rossmann-like Domain"/>
    <property type="match status" value="1"/>
</dbReference>
<comment type="caution">
    <text evidence="15">The sequence shown here is derived from an EMBL/GenBank/DDBJ whole genome shotgun (WGS) entry which is preliminary data.</text>
</comment>